<dbReference type="GO" id="GO:0032259">
    <property type="term" value="P:methylation"/>
    <property type="evidence" value="ECO:0007669"/>
    <property type="project" value="UniProtKB-KW"/>
</dbReference>
<keyword evidence="7 8" id="KW-0093">Biotin biosynthesis</keyword>
<dbReference type="EMBL" id="JBJJXE010000006">
    <property type="protein sequence ID" value="MFL1732356.1"/>
    <property type="molecule type" value="Genomic_DNA"/>
</dbReference>
<keyword evidence="5 8" id="KW-0808">Transferase</keyword>
<reference evidence="10 11" key="1">
    <citation type="submission" date="2024-11" db="EMBL/GenBank/DDBJ databases">
        <title>First Report of Moraxella oculi in Brazil in an Infectious Bovine Keratoconjunctivitis Outbreak.</title>
        <authorList>
            <person name="Carvalho C.V."/>
            <person name="Domingues R."/>
            <person name="Coutinho C."/>
            <person name="Honorio N.T.B.S."/>
            <person name="Faza D.R.L.R."/>
            <person name="Carvalho W.A."/>
            <person name="Machado A.B.F."/>
            <person name="Martins M.F."/>
            <person name="Gaspar E.B."/>
        </authorList>
    </citation>
    <scope>NUCLEOTIDE SEQUENCE [LARGE SCALE GENOMIC DNA]</scope>
    <source>
        <strain evidence="10 11">2117LE</strain>
    </source>
</reference>
<dbReference type="RefSeq" id="WP_407069010.1">
    <property type="nucleotide sequence ID" value="NZ_JBJJXE010000006.1"/>
</dbReference>
<dbReference type="SUPFAM" id="SSF53335">
    <property type="entry name" value="S-adenosyl-L-methionine-dependent methyltransferases"/>
    <property type="match status" value="1"/>
</dbReference>
<gene>
    <name evidence="8" type="primary">bioC</name>
    <name evidence="10" type="ORF">ACJHVH_05020</name>
</gene>
<comment type="caution">
    <text evidence="10">The sequence shown here is derived from an EMBL/GenBank/DDBJ whole genome shotgun (WGS) entry which is preliminary data.</text>
</comment>
<accession>A0ABW8U5D9</accession>
<dbReference type="GO" id="GO:0008168">
    <property type="term" value="F:methyltransferase activity"/>
    <property type="evidence" value="ECO:0007669"/>
    <property type="project" value="UniProtKB-KW"/>
</dbReference>
<dbReference type="CDD" id="cd02440">
    <property type="entry name" value="AdoMet_MTases"/>
    <property type="match status" value="1"/>
</dbReference>
<organism evidence="10 11">
    <name type="scientific">Moraxella oculi</name>
    <dbReference type="NCBI Taxonomy" id="2940516"/>
    <lineage>
        <taxon>Bacteria</taxon>
        <taxon>Pseudomonadati</taxon>
        <taxon>Pseudomonadota</taxon>
        <taxon>Gammaproteobacteria</taxon>
        <taxon>Moraxellales</taxon>
        <taxon>Moraxellaceae</taxon>
        <taxon>Moraxella</taxon>
    </lineage>
</organism>
<keyword evidence="4 8" id="KW-0489">Methyltransferase</keyword>
<evidence type="ECO:0000256" key="3">
    <source>
        <dbReference type="ARBA" id="ARBA00012327"/>
    </source>
</evidence>
<keyword evidence="6 8" id="KW-0949">S-adenosyl-L-methionine</keyword>
<dbReference type="EC" id="2.1.1.197" evidence="3 8"/>
<evidence type="ECO:0000256" key="8">
    <source>
        <dbReference type="HAMAP-Rule" id="MF_00835"/>
    </source>
</evidence>
<dbReference type="PANTHER" id="PTHR13090">
    <property type="entry name" value="ARGININE-HYDROXYLASE NDUFAF5, MITOCHONDRIAL"/>
    <property type="match status" value="1"/>
</dbReference>
<dbReference type="InterPro" id="IPR050602">
    <property type="entry name" value="Malonyl-ACP_OMT"/>
</dbReference>
<dbReference type="InterPro" id="IPR029063">
    <property type="entry name" value="SAM-dependent_MTases_sf"/>
</dbReference>
<dbReference type="InterPro" id="IPR013216">
    <property type="entry name" value="Methyltransf_11"/>
</dbReference>
<dbReference type="Pfam" id="PF08241">
    <property type="entry name" value="Methyltransf_11"/>
    <property type="match status" value="1"/>
</dbReference>
<comment type="catalytic activity">
    <reaction evidence="1 8">
        <text>malonyl-[ACP] + S-adenosyl-L-methionine = malonyl-[ACP] methyl ester + S-adenosyl-L-homocysteine</text>
        <dbReference type="Rhea" id="RHEA:17105"/>
        <dbReference type="Rhea" id="RHEA-COMP:9623"/>
        <dbReference type="Rhea" id="RHEA-COMP:9954"/>
        <dbReference type="ChEBI" id="CHEBI:57856"/>
        <dbReference type="ChEBI" id="CHEBI:59789"/>
        <dbReference type="ChEBI" id="CHEBI:78449"/>
        <dbReference type="ChEBI" id="CHEBI:78845"/>
        <dbReference type="EC" id="2.1.1.197"/>
    </reaction>
</comment>
<proteinExistence type="inferred from homology"/>
<comment type="pathway">
    <text evidence="2 8">Cofactor biosynthesis; biotin biosynthesis.</text>
</comment>
<name>A0ABW8U5D9_9GAMM</name>
<dbReference type="HAMAP" id="MF_00835">
    <property type="entry name" value="BioC"/>
    <property type="match status" value="1"/>
</dbReference>
<evidence type="ECO:0000259" key="9">
    <source>
        <dbReference type="Pfam" id="PF08241"/>
    </source>
</evidence>
<keyword evidence="11" id="KW-1185">Reference proteome</keyword>
<evidence type="ECO:0000256" key="4">
    <source>
        <dbReference type="ARBA" id="ARBA00022603"/>
    </source>
</evidence>
<dbReference type="Proteomes" id="UP001624684">
    <property type="component" value="Unassembled WGS sequence"/>
</dbReference>
<evidence type="ECO:0000256" key="7">
    <source>
        <dbReference type="ARBA" id="ARBA00022756"/>
    </source>
</evidence>
<comment type="similarity">
    <text evidence="8">Belongs to the methyltransferase superfamily.</text>
</comment>
<dbReference type="PANTHER" id="PTHR13090:SF1">
    <property type="entry name" value="ARGININE-HYDROXYLASE NDUFAF5, MITOCHONDRIAL"/>
    <property type="match status" value="1"/>
</dbReference>
<sequence length="252" mass="28396">MNVVRIARRFSAAYDTYQNNAIAQKVAAKRLMSALVGLLPPTQTHFAQVLEIGCGSGGLTEQLLQYYVPDLLYLNDLYDKITQNRLPIPADAYRFLLGDIGKISLPTGLDLVLSGSVLQWIYPLDELFAKIHQSLAMGGVLAFSTFGKNNLWQLKRLTNRGLVYYSLDEIVERLIQSGFCMEYHAVYQQTLHFDNAMAVLRHLQATGVTATDSDFHWSKESLSRFCQAYQSYADDEGLPLTYEPMILIAKKL</sequence>
<evidence type="ECO:0000256" key="5">
    <source>
        <dbReference type="ARBA" id="ARBA00022679"/>
    </source>
</evidence>
<protein>
    <recommendedName>
        <fullName evidence="3 8">Malonyl-[acyl-carrier protein] O-methyltransferase</fullName>
        <shortName evidence="8">Malonyl-ACP O-methyltransferase</shortName>
        <ecNumber evidence="3 8">2.1.1.197</ecNumber>
    </recommendedName>
    <alternativeName>
        <fullName evidence="8">Biotin synthesis protein BioC</fullName>
    </alternativeName>
</protein>
<feature type="domain" description="Methyltransferase type 11" evidence="9">
    <location>
        <begin position="50"/>
        <end position="143"/>
    </location>
</feature>
<dbReference type="Gene3D" id="3.40.50.150">
    <property type="entry name" value="Vaccinia Virus protein VP39"/>
    <property type="match status" value="1"/>
</dbReference>
<evidence type="ECO:0000256" key="2">
    <source>
        <dbReference type="ARBA" id="ARBA00004746"/>
    </source>
</evidence>
<evidence type="ECO:0000256" key="1">
    <source>
        <dbReference type="ARBA" id="ARBA00000852"/>
    </source>
</evidence>
<evidence type="ECO:0000313" key="11">
    <source>
        <dbReference type="Proteomes" id="UP001624684"/>
    </source>
</evidence>
<evidence type="ECO:0000256" key="6">
    <source>
        <dbReference type="ARBA" id="ARBA00022691"/>
    </source>
</evidence>
<evidence type="ECO:0000313" key="10">
    <source>
        <dbReference type="EMBL" id="MFL1732356.1"/>
    </source>
</evidence>
<comment type="function">
    <text evidence="8">Converts the free carboxyl group of a malonyl-thioester to its methyl ester by transfer of a methyl group from S-adenosyl-L-methionine (SAM). It allows to synthesize pimeloyl-ACP via the fatty acid synthetic pathway.</text>
</comment>
<dbReference type="InterPro" id="IPR011814">
    <property type="entry name" value="BioC"/>
</dbReference>